<dbReference type="InterPro" id="IPR014756">
    <property type="entry name" value="Ig_E-set"/>
</dbReference>
<dbReference type="NCBIfam" id="TIGR01167">
    <property type="entry name" value="LPXTG_anchor"/>
    <property type="match status" value="1"/>
</dbReference>
<keyword evidence="2" id="KW-0812">Transmembrane</keyword>
<organism evidence="5">
    <name type="scientific">Kitasatospora sp. CMC57</name>
    <dbReference type="NCBI Taxonomy" id="3231513"/>
    <lineage>
        <taxon>Bacteria</taxon>
        <taxon>Bacillati</taxon>
        <taxon>Actinomycetota</taxon>
        <taxon>Actinomycetes</taxon>
        <taxon>Kitasatosporales</taxon>
        <taxon>Streptomycetaceae</taxon>
        <taxon>Kitasatospora</taxon>
    </lineage>
</organism>
<protein>
    <recommendedName>
        <fullName evidence="4">Chitin-binding type-4 domain-containing protein</fullName>
    </recommendedName>
</protein>
<evidence type="ECO:0000259" key="4">
    <source>
        <dbReference type="Pfam" id="PF03067"/>
    </source>
</evidence>
<dbReference type="InterPro" id="IPR004302">
    <property type="entry name" value="Cellulose/chitin-bd_N"/>
</dbReference>
<gene>
    <name evidence="5" type="ORF">KCMC57_42320</name>
</gene>
<name>A0AB33K2J0_9ACTN</name>
<keyword evidence="2" id="KW-0472">Membrane</keyword>
<feature type="chain" id="PRO_5044222582" description="Chitin-binding type-4 domain-containing protein" evidence="3">
    <location>
        <begin position="30"/>
        <end position="299"/>
    </location>
</feature>
<dbReference type="EMBL" id="AP035881">
    <property type="protein sequence ID" value="BFP47864.1"/>
    <property type="molecule type" value="Genomic_DNA"/>
</dbReference>
<dbReference type="Gene3D" id="2.70.50.50">
    <property type="entry name" value="chitin-binding protein cbp21"/>
    <property type="match status" value="1"/>
</dbReference>
<evidence type="ECO:0000313" key="5">
    <source>
        <dbReference type="EMBL" id="BFP47864.1"/>
    </source>
</evidence>
<dbReference type="SUPFAM" id="SSF81296">
    <property type="entry name" value="E set domains"/>
    <property type="match status" value="1"/>
</dbReference>
<keyword evidence="1 3" id="KW-0732">Signal</keyword>
<evidence type="ECO:0000256" key="3">
    <source>
        <dbReference type="SAM" id="SignalP"/>
    </source>
</evidence>
<sequence>MSLRRTAVLVTLAGTALATTLLGTGTATAHGSLQNPLSRVYGCYLENPEQPKSAACRAAIAVGGTQAMYDWNGVRIGDAAGRHRQLIPDGRLCSANAAEFVGLDLARNDWPATNLTAGASTTFKFRATAPHRGTFQLFMTNSSYNPNLPLSWSNLDATPFASITDPQVVNGYYSFPVTVPTGRTGRQMIYAIWQRSDSPEAFYTCSDVAFDGSGTAAAPAAVVPASDTSAHHDHAAAVPATAPGAPAAPEARATAPQLAATGTDRSTGLMAAVGTSFVLAGGAVAVLHRRRRIEGRPAR</sequence>
<dbReference type="AlphaFoldDB" id="A0AB33K2J0"/>
<accession>A0AB33K2J0</accession>
<reference evidence="5" key="1">
    <citation type="submission" date="2024-07" db="EMBL/GenBank/DDBJ databases">
        <title>Complete genome sequences of cellulolytic bacteria, Kitasatospora sp. CMC57 and Streptomyces sp. CMC78, isolated from Japanese agricultural soil.</title>
        <authorList>
            <person name="Hashimoto T."/>
            <person name="Ito M."/>
            <person name="Iwamoto M."/>
            <person name="Fukahori D."/>
            <person name="Shoda T."/>
            <person name="Sakoda M."/>
            <person name="Morohoshi T."/>
            <person name="Mitsuboshi M."/>
            <person name="Nishizawa T."/>
        </authorList>
    </citation>
    <scope>NUCLEOTIDE SEQUENCE</scope>
    <source>
        <strain evidence="5">CMC57</strain>
    </source>
</reference>
<proteinExistence type="predicted"/>
<evidence type="ECO:0000256" key="2">
    <source>
        <dbReference type="SAM" id="Phobius"/>
    </source>
</evidence>
<keyword evidence="2" id="KW-1133">Transmembrane helix</keyword>
<dbReference type="PANTHER" id="PTHR34823">
    <property type="entry name" value="GLCNAC-BINDING PROTEIN A"/>
    <property type="match status" value="1"/>
</dbReference>
<evidence type="ECO:0000256" key="1">
    <source>
        <dbReference type="ARBA" id="ARBA00022729"/>
    </source>
</evidence>
<dbReference type="Pfam" id="PF03067">
    <property type="entry name" value="LPMO_10"/>
    <property type="match status" value="1"/>
</dbReference>
<dbReference type="InterPro" id="IPR051024">
    <property type="entry name" value="GlcNAc_Chitin_IntDeg"/>
</dbReference>
<dbReference type="RefSeq" id="WP_407990145.1">
    <property type="nucleotide sequence ID" value="NZ_AP035881.2"/>
</dbReference>
<feature type="signal peptide" evidence="3">
    <location>
        <begin position="1"/>
        <end position="29"/>
    </location>
</feature>
<feature type="domain" description="Chitin-binding type-4" evidence="4">
    <location>
        <begin position="30"/>
        <end position="208"/>
    </location>
</feature>
<dbReference type="PANTHER" id="PTHR34823:SF1">
    <property type="entry name" value="CHITIN-BINDING TYPE-4 DOMAIN-CONTAINING PROTEIN"/>
    <property type="match status" value="1"/>
</dbReference>
<dbReference type="CDD" id="cd21177">
    <property type="entry name" value="LPMO_AA10"/>
    <property type="match status" value="1"/>
</dbReference>
<feature type="transmembrane region" description="Helical" evidence="2">
    <location>
        <begin position="268"/>
        <end position="287"/>
    </location>
</feature>